<proteinExistence type="predicted"/>
<dbReference type="InterPro" id="IPR057548">
    <property type="entry name" value="S-AdoMet_lyase-like"/>
</dbReference>
<accession>A0AAE7XW12</accession>
<organism evidence="1 2">
    <name type="scientific">Vibrio phage 15E36.1</name>
    <dbReference type="NCBI Taxonomy" id="2859290"/>
    <lineage>
        <taxon>Viruses</taxon>
        <taxon>Duplodnaviria</taxon>
        <taxon>Heunggongvirae</taxon>
        <taxon>Uroviricota</taxon>
        <taxon>Caudoviricetes</taxon>
        <taxon>Autographivirales</taxon>
        <taxon>Autosignataviridae</taxon>
        <taxon>Colwellvirinae</taxon>
        <taxon>Roscoffvirus</taxon>
        <taxon>Roscoffvirus rv15E36</taxon>
    </lineage>
</organism>
<dbReference type="Proteomes" id="UP000828465">
    <property type="component" value="Segment"/>
</dbReference>
<reference evidence="1" key="1">
    <citation type="submission" date="2021-03" db="EMBL/GenBank/DDBJ databases">
        <title>Rapid evolution of virus immunity in the wild.</title>
        <authorList>
            <person name="Piel D."/>
            <person name="Bruto M."/>
            <person name="Labreuche Y."/>
            <person name="Blanquart F."/>
            <person name="Chenivesse S."/>
            <person name="Lepanse S."/>
            <person name="James A."/>
            <person name="Garcia Cruz R."/>
            <person name="Dubert J."/>
            <person name="Petton B."/>
            <person name="Lieberman E."/>
            <person name="Wegner M.K."/>
            <person name="Hussain F.A."/>
            <person name="Kauffman K.K."/>
            <person name="Polz M.F."/>
            <person name="Gandon S."/>
            <person name="Bikard D."/>
            <person name="Le Roux F."/>
        </authorList>
    </citation>
    <scope>NUCLEOTIDE SEQUENCE</scope>
</reference>
<protein>
    <submittedName>
        <fullName evidence="1">Uncharacterized protein</fullName>
    </submittedName>
</protein>
<name>A0AAE7XW12_9CAUD</name>
<evidence type="ECO:0000313" key="1">
    <source>
        <dbReference type="EMBL" id="QZI86105.1"/>
    </source>
</evidence>
<gene>
    <name evidence="1" type="ORF">PODOV006v2_p0011</name>
</gene>
<evidence type="ECO:0000313" key="2">
    <source>
        <dbReference type="Proteomes" id="UP000828465"/>
    </source>
</evidence>
<sequence>MVYRPSILLYQGRVLDDNSLIIRNKTMKTTIIFASAFRATATEVENAHNSIMAMQALQGQLAAPAQTCVGSWKEEGEEVASTELTFVMPVNEHKIGAVAALFHNTFNQDAVLAVCPEDFSAHLINRDGSIVQIGKMQVITEEEAKGSECYTYWQGKYWLAK</sequence>
<dbReference type="Pfam" id="PF23780">
    <property type="entry name" value="S-AdoMet_lyase"/>
    <property type="match status" value="1"/>
</dbReference>
<dbReference type="EMBL" id="MW865291">
    <property type="protein sequence ID" value="QZI86105.1"/>
    <property type="molecule type" value="Genomic_DNA"/>
</dbReference>
<keyword evidence="2" id="KW-1185">Reference proteome</keyword>